<evidence type="ECO:0000313" key="2">
    <source>
        <dbReference type="EnsemblPlants" id="OGLUM05G02080.1"/>
    </source>
</evidence>
<dbReference type="AlphaFoldDB" id="A0A0D9ZTR1"/>
<feature type="compositionally biased region" description="Low complexity" evidence="1">
    <location>
        <begin position="135"/>
        <end position="150"/>
    </location>
</feature>
<name>A0A0D9ZTR1_9ORYZ</name>
<feature type="compositionally biased region" description="Basic and acidic residues" evidence="1">
    <location>
        <begin position="84"/>
        <end position="106"/>
    </location>
</feature>
<proteinExistence type="predicted"/>
<feature type="compositionally biased region" description="Basic and acidic residues" evidence="1">
    <location>
        <begin position="266"/>
        <end position="295"/>
    </location>
</feature>
<evidence type="ECO:0000313" key="3">
    <source>
        <dbReference type="Proteomes" id="UP000026961"/>
    </source>
</evidence>
<evidence type="ECO:0000256" key="1">
    <source>
        <dbReference type="SAM" id="MobiDB-lite"/>
    </source>
</evidence>
<dbReference type="Gramene" id="OGLUM05G02080.1">
    <property type="protein sequence ID" value="OGLUM05G02080.1"/>
    <property type="gene ID" value="OGLUM05G02080"/>
</dbReference>
<dbReference type="Proteomes" id="UP000026961">
    <property type="component" value="Chromosome 5"/>
</dbReference>
<keyword evidence="3" id="KW-1185">Reference proteome</keyword>
<feature type="region of interest" description="Disordered" evidence="1">
    <location>
        <begin position="1"/>
        <end position="40"/>
    </location>
</feature>
<feature type="region of interest" description="Disordered" evidence="1">
    <location>
        <begin position="259"/>
        <end position="303"/>
    </location>
</feature>
<reference evidence="2" key="1">
    <citation type="submission" date="2015-04" db="UniProtKB">
        <authorList>
            <consortium name="EnsemblPlants"/>
        </authorList>
    </citation>
    <scope>IDENTIFICATION</scope>
</reference>
<feature type="region of interest" description="Disordered" evidence="1">
    <location>
        <begin position="82"/>
        <end position="150"/>
    </location>
</feature>
<sequence length="303" mass="32994">MSVHGTERLGTAQPAADGKEFGGGALHRVRPRRLPRSQPPLASKAKVLGRLAFPALLAEASDYIAALEMQVWCCRRRPLATRQGSDRRRPGCDGKCRGTRGGERGLAEWSSDSCPARRGLHAGRRGGPLQQRLQASSPRTPSAATTSATASRHPMSLFLYRLDHWAYPDRVCVHLRGVDIAARETHPPTRPSASPIPTPTSAVRRTPVPALLPPPRAHLWPPRSPAGLPPCFPTATVAAGRSRGATLLLSRLALAASTPAAGRLAQKREEKRRVREREEEGREMTWHPDMWDPRRSHAASAAT</sequence>
<dbReference type="HOGENOM" id="CLU_1013323_0_0_1"/>
<accession>A0A0D9ZTR1</accession>
<dbReference type="EnsemblPlants" id="OGLUM05G02080.1">
    <property type="protein sequence ID" value="OGLUM05G02080.1"/>
    <property type="gene ID" value="OGLUM05G02080"/>
</dbReference>
<feature type="region of interest" description="Disordered" evidence="1">
    <location>
        <begin position="184"/>
        <end position="204"/>
    </location>
</feature>
<protein>
    <submittedName>
        <fullName evidence="2">Uncharacterized protein</fullName>
    </submittedName>
</protein>
<organism evidence="2">
    <name type="scientific">Oryza glumipatula</name>
    <dbReference type="NCBI Taxonomy" id="40148"/>
    <lineage>
        <taxon>Eukaryota</taxon>
        <taxon>Viridiplantae</taxon>
        <taxon>Streptophyta</taxon>
        <taxon>Embryophyta</taxon>
        <taxon>Tracheophyta</taxon>
        <taxon>Spermatophyta</taxon>
        <taxon>Magnoliopsida</taxon>
        <taxon>Liliopsida</taxon>
        <taxon>Poales</taxon>
        <taxon>Poaceae</taxon>
        <taxon>BOP clade</taxon>
        <taxon>Oryzoideae</taxon>
        <taxon>Oryzeae</taxon>
        <taxon>Oryzinae</taxon>
        <taxon>Oryza</taxon>
    </lineage>
</organism>
<reference evidence="2" key="2">
    <citation type="submission" date="2018-05" db="EMBL/GenBank/DDBJ databases">
        <title>OgluRS3 (Oryza glumaepatula Reference Sequence Version 3).</title>
        <authorList>
            <person name="Zhang J."/>
            <person name="Kudrna D."/>
            <person name="Lee S."/>
            <person name="Talag J."/>
            <person name="Welchert J."/>
            <person name="Wing R.A."/>
        </authorList>
    </citation>
    <scope>NUCLEOTIDE SEQUENCE [LARGE SCALE GENOMIC DNA]</scope>
</reference>
<feature type="compositionally biased region" description="Pro residues" evidence="1">
    <location>
        <begin position="188"/>
        <end position="198"/>
    </location>
</feature>